<dbReference type="Pfam" id="PF13344">
    <property type="entry name" value="Hydrolase_6"/>
    <property type="match status" value="1"/>
</dbReference>
<accession>A0A9Q0RGP3</accession>
<dbReference type="GO" id="GO:0016791">
    <property type="term" value="F:phosphatase activity"/>
    <property type="evidence" value="ECO:0007669"/>
    <property type="project" value="TreeGrafter"/>
</dbReference>
<evidence type="ECO:0000256" key="3">
    <source>
        <dbReference type="PIRSR" id="PIRSR000915-3"/>
    </source>
</evidence>
<dbReference type="PANTHER" id="PTHR19288:SF93">
    <property type="entry name" value="FI11325P-RELATED"/>
    <property type="match status" value="1"/>
</dbReference>
<name>A0A9Q0RGP3_ANAIG</name>
<feature type="binding site" evidence="3">
    <location>
        <position position="236"/>
    </location>
    <ligand>
        <name>Mg(2+)</name>
        <dbReference type="ChEBI" id="CHEBI:18420"/>
    </ligand>
</feature>
<feature type="binding site" evidence="2">
    <location>
        <position position="210"/>
    </location>
    <ligand>
        <name>substrate</name>
    </ligand>
</feature>
<dbReference type="AlphaFoldDB" id="A0A9Q0RGP3"/>
<feature type="active site" description="Nucleophile" evidence="1">
    <location>
        <position position="23"/>
    </location>
</feature>
<comment type="caution">
    <text evidence="4">The sequence shown here is derived from an EMBL/GenBank/DDBJ whole genome shotgun (WGS) entry which is preliminary data.</text>
</comment>
<dbReference type="InterPro" id="IPR023214">
    <property type="entry name" value="HAD_sf"/>
</dbReference>
<evidence type="ECO:0000256" key="1">
    <source>
        <dbReference type="PIRSR" id="PIRSR000915-1"/>
    </source>
</evidence>
<reference evidence="4" key="1">
    <citation type="submission" date="2022-10" db="EMBL/GenBank/DDBJ databases">
        <title>Novel sulphate-reducing endosymbionts in the free-living metamonad Anaeramoeba.</title>
        <authorList>
            <person name="Jerlstrom-Hultqvist J."/>
            <person name="Cepicka I."/>
            <person name="Gallot-Lavallee L."/>
            <person name="Salas-Leiva D."/>
            <person name="Curtis B.A."/>
            <person name="Zahonova K."/>
            <person name="Pipaliya S."/>
            <person name="Dacks J."/>
            <person name="Roger A.J."/>
        </authorList>
    </citation>
    <scope>NUCLEOTIDE SEQUENCE</scope>
    <source>
        <strain evidence="4">BMAN</strain>
    </source>
</reference>
<dbReference type="NCBIfam" id="TIGR01460">
    <property type="entry name" value="HAD-SF-IIA"/>
    <property type="match status" value="1"/>
</dbReference>
<dbReference type="InterPro" id="IPR036412">
    <property type="entry name" value="HAD-like_sf"/>
</dbReference>
<dbReference type="InterPro" id="IPR006357">
    <property type="entry name" value="HAD-SF_hydro_IIA"/>
</dbReference>
<feature type="binding site" evidence="2">
    <location>
        <begin position="56"/>
        <end position="58"/>
    </location>
    <ligand>
        <name>substrate</name>
    </ligand>
</feature>
<dbReference type="PANTHER" id="PTHR19288">
    <property type="entry name" value="4-NITROPHENYLPHOSPHATASE-RELATED"/>
    <property type="match status" value="1"/>
</dbReference>
<keyword evidence="5" id="KW-1185">Reference proteome</keyword>
<dbReference type="GO" id="GO:0005737">
    <property type="term" value="C:cytoplasm"/>
    <property type="evidence" value="ECO:0007669"/>
    <property type="project" value="TreeGrafter"/>
</dbReference>
<comment type="cofactor">
    <cofactor evidence="3">
        <name>Mg(2+)</name>
        <dbReference type="ChEBI" id="CHEBI:18420"/>
    </cofactor>
    <text evidence="3">Divalent metal ions. Mg(2+) is the most effective.</text>
</comment>
<dbReference type="PIRSF" id="PIRSF000915">
    <property type="entry name" value="PGP-type_phosphatase"/>
    <property type="match status" value="1"/>
</dbReference>
<proteinExistence type="predicted"/>
<dbReference type="SUPFAM" id="SSF56784">
    <property type="entry name" value="HAD-like"/>
    <property type="match status" value="1"/>
</dbReference>
<dbReference type="OMA" id="PPMHRET"/>
<protein>
    <recommendedName>
        <fullName evidence="6">4-nitrophenylphosphatase</fullName>
    </recommendedName>
</protein>
<evidence type="ECO:0008006" key="6">
    <source>
        <dbReference type="Google" id="ProtNLM"/>
    </source>
</evidence>
<keyword evidence="3" id="KW-0479">Metal-binding</keyword>
<feature type="binding site" evidence="3">
    <location>
        <position position="23"/>
    </location>
    <ligand>
        <name>Mg(2+)</name>
        <dbReference type="ChEBI" id="CHEBI:18420"/>
    </ligand>
</feature>
<dbReference type="GO" id="GO:0046872">
    <property type="term" value="F:metal ion binding"/>
    <property type="evidence" value="ECO:0007669"/>
    <property type="project" value="UniProtKB-KW"/>
</dbReference>
<dbReference type="Gene3D" id="3.40.50.1000">
    <property type="entry name" value="HAD superfamily/HAD-like"/>
    <property type="match status" value="2"/>
</dbReference>
<feature type="active site" description="Nucleophile" evidence="1">
    <location>
        <position position="25"/>
    </location>
</feature>
<sequence>MTTKLNLDFISSLIEKTKTFLFDCDGVLWLGKHQIDGALETIAMLQKMEKRLFFISNNALSRRMYCEKMRERGFDVSVEQMISSGFTASQYFKQNKIDNILCLSGPGVPEELKNQGISFRRAEEFVNQPFDINKIEIDPKIQAVLLAKADYYTYYDIAVISLYLSNPKVLFFATNNDPTFPIGSRFIPGCGSMVSAVEFATQRKATILGKPQIHGFTQLKQRHPEIQKEETLMIGDRLDTDIQFGNSCGIQTICLLSGVTSEEEIIQCKNPELIPTYYTETIKDFLDEKN</sequence>
<dbReference type="Pfam" id="PF13242">
    <property type="entry name" value="Hydrolase_like"/>
    <property type="match status" value="1"/>
</dbReference>
<organism evidence="4 5">
    <name type="scientific">Anaeramoeba ignava</name>
    <name type="common">Anaerobic marine amoeba</name>
    <dbReference type="NCBI Taxonomy" id="1746090"/>
    <lineage>
        <taxon>Eukaryota</taxon>
        <taxon>Metamonada</taxon>
        <taxon>Anaeramoebidae</taxon>
        <taxon>Anaeramoeba</taxon>
    </lineage>
</organism>
<evidence type="ECO:0000256" key="2">
    <source>
        <dbReference type="PIRSR" id="PIRSR000915-2"/>
    </source>
</evidence>
<feature type="binding site" evidence="3">
    <location>
        <position position="25"/>
    </location>
    <ligand>
        <name>Mg(2+)</name>
        <dbReference type="ChEBI" id="CHEBI:18420"/>
    </ligand>
</feature>
<evidence type="ECO:0000313" key="5">
    <source>
        <dbReference type="Proteomes" id="UP001149090"/>
    </source>
</evidence>
<dbReference type="EMBL" id="JAPDFW010000055">
    <property type="protein sequence ID" value="KAJ5077954.1"/>
    <property type="molecule type" value="Genomic_DNA"/>
</dbReference>
<dbReference type="Proteomes" id="UP001149090">
    <property type="component" value="Unassembled WGS sequence"/>
</dbReference>
<keyword evidence="3" id="KW-0460">Magnesium</keyword>
<gene>
    <name evidence="4" type="ORF">M0811_05211</name>
</gene>
<evidence type="ECO:0000313" key="4">
    <source>
        <dbReference type="EMBL" id="KAJ5077954.1"/>
    </source>
</evidence>
<dbReference type="OrthoDB" id="413953at2759"/>